<comment type="similarity">
    <text evidence="12">Belongs to the carbohydrate kinase PfkB family. Ribokinase subfamily.</text>
</comment>
<feature type="binding site" evidence="12">
    <location>
        <begin position="17"/>
        <end position="19"/>
    </location>
    <ligand>
        <name>substrate</name>
    </ligand>
</feature>
<keyword evidence="12" id="KW-0963">Cytoplasm</keyword>
<feature type="binding site" evidence="12">
    <location>
        <position position="227"/>
    </location>
    <ligand>
        <name>K(+)</name>
        <dbReference type="ChEBI" id="CHEBI:29103"/>
    </ligand>
</feature>
<dbReference type="EC" id="2.7.1.15" evidence="2 12"/>
<dbReference type="HAMAP" id="MF_01987">
    <property type="entry name" value="Ribokinase"/>
    <property type="match status" value="1"/>
</dbReference>
<evidence type="ECO:0000256" key="6">
    <source>
        <dbReference type="ARBA" id="ARBA00022741"/>
    </source>
</evidence>
<dbReference type="SUPFAM" id="SSF53613">
    <property type="entry name" value="Ribokinase-like"/>
    <property type="match status" value="1"/>
</dbReference>
<dbReference type="InterPro" id="IPR002173">
    <property type="entry name" value="Carboh/pur_kinase_PfkB_CS"/>
</dbReference>
<keyword evidence="15" id="KW-1185">Reference proteome</keyword>
<evidence type="ECO:0000256" key="9">
    <source>
        <dbReference type="ARBA" id="ARBA00022842"/>
    </source>
</evidence>
<keyword evidence="4 12" id="KW-0808">Transferase</keyword>
<feature type="binding site" evidence="12">
    <location>
        <position position="229"/>
    </location>
    <ligand>
        <name>K(+)</name>
        <dbReference type="ChEBI" id="CHEBI:29103"/>
    </ligand>
</feature>
<evidence type="ECO:0000256" key="1">
    <source>
        <dbReference type="ARBA" id="ARBA00005380"/>
    </source>
</evidence>
<dbReference type="AlphaFoldDB" id="F5XQ69"/>
<organism evidence="14 15">
    <name type="scientific">Microlunatus phosphovorus (strain ATCC 700054 / DSM 10555 / JCM 9379 / NBRC 101784 / NCIMB 13414 / VKM Ac-1990 / NM-1)</name>
    <dbReference type="NCBI Taxonomy" id="1032480"/>
    <lineage>
        <taxon>Bacteria</taxon>
        <taxon>Bacillati</taxon>
        <taxon>Actinomycetota</taxon>
        <taxon>Actinomycetes</taxon>
        <taxon>Propionibacteriales</taxon>
        <taxon>Propionibacteriaceae</taxon>
        <taxon>Microlunatus</taxon>
    </lineage>
</organism>
<evidence type="ECO:0000256" key="5">
    <source>
        <dbReference type="ARBA" id="ARBA00022723"/>
    </source>
</evidence>
<evidence type="ECO:0000256" key="10">
    <source>
        <dbReference type="ARBA" id="ARBA00022958"/>
    </source>
</evidence>
<dbReference type="Pfam" id="PF00294">
    <property type="entry name" value="PfkB"/>
    <property type="match status" value="1"/>
</dbReference>
<accession>F5XQ69</accession>
<proteinExistence type="inferred from homology"/>
<comment type="cofactor">
    <cofactor evidence="12">
        <name>Mg(2+)</name>
        <dbReference type="ChEBI" id="CHEBI:18420"/>
    </cofactor>
    <text evidence="12">Requires a divalent cation, most likely magnesium in vivo, as an electrophilic catalyst to aid phosphoryl group transfer. It is the chelate of the metal and the nucleotide that is the actual substrate.</text>
</comment>
<dbReference type="CDD" id="cd01174">
    <property type="entry name" value="ribokinase"/>
    <property type="match status" value="1"/>
</dbReference>
<dbReference type="STRING" id="1032480.MLP_38860"/>
<dbReference type="EMBL" id="AP012204">
    <property type="protein sequence ID" value="BAK36900.1"/>
    <property type="molecule type" value="Genomic_DNA"/>
</dbReference>
<dbReference type="PANTHER" id="PTHR10584:SF166">
    <property type="entry name" value="RIBOKINASE"/>
    <property type="match status" value="1"/>
</dbReference>
<feature type="binding site" evidence="12">
    <location>
        <position position="233"/>
    </location>
    <ligand>
        <name>substrate</name>
    </ligand>
</feature>
<feature type="binding site" evidence="12">
    <location>
        <begin position="200"/>
        <end position="205"/>
    </location>
    <ligand>
        <name>ATP</name>
        <dbReference type="ChEBI" id="CHEBI:30616"/>
    </ligand>
</feature>
<dbReference type="eggNOG" id="COG0524">
    <property type="taxonomic scope" value="Bacteria"/>
</dbReference>
<dbReference type="GO" id="GO:0005829">
    <property type="term" value="C:cytosol"/>
    <property type="evidence" value="ECO:0007669"/>
    <property type="project" value="TreeGrafter"/>
</dbReference>
<evidence type="ECO:0000256" key="3">
    <source>
        <dbReference type="ARBA" id="ARBA00016943"/>
    </source>
</evidence>
<evidence type="ECO:0000256" key="7">
    <source>
        <dbReference type="ARBA" id="ARBA00022777"/>
    </source>
</evidence>
<keyword evidence="11 12" id="KW-0119">Carbohydrate metabolism</keyword>
<sequence>MTKKPMAPALCVVGSINLDIIATTERLPGPGETVGGGVLSHQPGGKGGNQAAAAARLGAQVRMIGAIGSDEGGDRVLAAMAAAGVQTESVQRVSAATGTALIVVDEDGQNQIAVCPGANDALDLTEAEFGSDEAVLCQLEISLEVVLEAARRAPGFFAINASPSQPIPAELRDRCDLVIVNETEAEQMPELASAKVLVITYGSKGASLLRQGREVASVPSPKVEVVNTIGAGDAFCAAMVLALNSGESDEDALRIACAVGADAVTDAASQPRLGPLSGYRQD</sequence>
<dbReference type="GO" id="GO:0019303">
    <property type="term" value="P:D-ribose catabolic process"/>
    <property type="evidence" value="ECO:0007669"/>
    <property type="project" value="UniProtKB-UniRule"/>
</dbReference>
<keyword evidence="6 12" id="KW-0547">Nucleotide-binding</keyword>
<evidence type="ECO:0000259" key="13">
    <source>
        <dbReference type="Pfam" id="PF00294"/>
    </source>
</evidence>
<evidence type="ECO:0000256" key="8">
    <source>
        <dbReference type="ARBA" id="ARBA00022840"/>
    </source>
</evidence>
<dbReference type="UniPathway" id="UPA00916">
    <property type="reaction ID" value="UER00889"/>
</dbReference>
<evidence type="ECO:0000256" key="2">
    <source>
        <dbReference type="ARBA" id="ARBA00012035"/>
    </source>
</evidence>
<comment type="activity regulation">
    <text evidence="12">Activated by a monovalent cation that binds near, but not in, the active site. The most likely occupant of the site in vivo is potassium. Ion binding induces a conformational change that may alter substrate affinity.</text>
</comment>
<dbReference type="PROSITE" id="PS00584">
    <property type="entry name" value="PFKB_KINASES_2"/>
    <property type="match status" value="1"/>
</dbReference>
<dbReference type="InterPro" id="IPR029056">
    <property type="entry name" value="Ribokinase-like"/>
</dbReference>
<feature type="binding site" evidence="12">
    <location>
        <position position="263"/>
    </location>
    <ligand>
        <name>K(+)</name>
        <dbReference type="ChEBI" id="CHEBI:29103"/>
    </ligand>
</feature>
<keyword evidence="5 12" id="KW-0479">Metal-binding</keyword>
<dbReference type="PANTHER" id="PTHR10584">
    <property type="entry name" value="SUGAR KINASE"/>
    <property type="match status" value="1"/>
</dbReference>
<dbReference type="Gene3D" id="3.40.1190.20">
    <property type="match status" value="1"/>
</dbReference>
<evidence type="ECO:0000256" key="11">
    <source>
        <dbReference type="ARBA" id="ARBA00023277"/>
    </source>
</evidence>
<evidence type="ECO:0000313" key="14">
    <source>
        <dbReference type="EMBL" id="BAK36900.1"/>
    </source>
</evidence>
<dbReference type="RefSeq" id="WP_013864742.1">
    <property type="nucleotide sequence ID" value="NC_015635.1"/>
</dbReference>
<reference evidence="14 15" key="1">
    <citation type="submission" date="2011-05" db="EMBL/GenBank/DDBJ databases">
        <title>Whole genome sequence of Microlunatus phosphovorus NM-1.</title>
        <authorList>
            <person name="Hosoyama A."/>
            <person name="Sasaki K."/>
            <person name="Harada T."/>
            <person name="Igarashi R."/>
            <person name="Kawakoshi A."/>
            <person name="Sasagawa M."/>
            <person name="Fukada J."/>
            <person name="Nakamura S."/>
            <person name="Katano Y."/>
            <person name="Hanada S."/>
            <person name="Kamagata Y."/>
            <person name="Nakamura N."/>
            <person name="Yamazaki S."/>
            <person name="Fujita N."/>
        </authorList>
    </citation>
    <scope>NUCLEOTIDE SEQUENCE [LARGE SCALE GENOMIC DNA]</scope>
    <source>
        <strain evidence="15">ATCC 700054 / DSM 10555 / JCM 9379 / NBRC 101784 / NCIMB 13414 / VKM Ac-1990 / NM-1</strain>
    </source>
</reference>
<dbReference type="GO" id="GO:0046872">
    <property type="term" value="F:metal ion binding"/>
    <property type="evidence" value="ECO:0007669"/>
    <property type="project" value="UniProtKB-KW"/>
</dbReference>
<keyword evidence="7 12" id="KW-0418">Kinase</keyword>
<dbReference type="GO" id="GO:0004747">
    <property type="term" value="F:ribokinase activity"/>
    <property type="evidence" value="ECO:0007669"/>
    <property type="project" value="UniProtKB-UniRule"/>
</dbReference>
<feature type="domain" description="Carbohydrate kinase PfkB" evidence="13">
    <location>
        <begin position="10"/>
        <end position="269"/>
    </location>
</feature>
<dbReference type="HOGENOM" id="CLU_027634_2_0_11"/>
<feature type="binding site" evidence="12">
    <location>
        <position position="181"/>
    </location>
    <ligand>
        <name>ATP</name>
        <dbReference type="ChEBI" id="CHEBI:30616"/>
    </ligand>
</feature>
<comment type="similarity">
    <text evidence="1">Belongs to the carbohydrate kinase pfkB family.</text>
</comment>
<protein>
    <recommendedName>
        <fullName evidence="3 12">Ribokinase</fullName>
        <shortName evidence="12">RK</shortName>
        <ecNumber evidence="2 12">2.7.1.15</ecNumber>
    </recommendedName>
</protein>
<name>F5XQ69_MICPN</name>
<comment type="catalytic activity">
    <reaction evidence="12">
        <text>D-ribose + ATP = D-ribose 5-phosphate + ADP + H(+)</text>
        <dbReference type="Rhea" id="RHEA:13697"/>
        <dbReference type="ChEBI" id="CHEBI:15378"/>
        <dbReference type="ChEBI" id="CHEBI:30616"/>
        <dbReference type="ChEBI" id="CHEBI:47013"/>
        <dbReference type="ChEBI" id="CHEBI:78346"/>
        <dbReference type="ChEBI" id="CHEBI:456216"/>
        <dbReference type="EC" id="2.7.1.15"/>
    </reaction>
</comment>
<evidence type="ECO:0000256" key="4">
    <source>
        <dbReference type="ARBA" id="ARBA00022679"/>
    </source>
</evidence>
<dbReference type="InterPro" id="IPR002139">
    <property type="entry name" value="Ribo/fructo_kinase"/>
</dbReference>
<feature type="binding site" evidence="12">
    <location>
        <begin position="45"/>
        <end position="49"/>
    </location>
    <ligand>
        <name>substrate</name>
    </ligand>
</feature>
<dbReference type="InterPro" id="IPR011877">
    <property type="entry name" value="Ribokinase"/>
</dbReference>
<dbReference type="InterPro" id="IPR011611">
    <property type="entry name" value="PfkB_dom"/>
</dbReference>
<dbReference type="Proteomes" id="UP000007947">
    <property type="component" value="Chromosome"/>
</dbReference>
<comment type="pathway">
    <text evidence="12">Carbohydrate metabolism; D-ribose degradation; D-ribose 5-phosphate from beta-D-ribopyranose: step 2/2.</text>
</comment>
<dbReference type="KEGG" id="mph:MLP_38860"/>
<keyword evidence="9 12" id="KW-0460">Magnesium</keyword>
<dbReference type="PRINTS" id="PR00990">
    <property type="entry name" value="RIBOKINASE"/>
</dbReference>
<feature type="binding site" evidence="12">
    <location>
        <position position="140"/>
    </location>
    <ligand>
        <name>substrate</name>
    </ligand>
</feature>
<feature type="binding site" evidence="12">
    <location>
        <position position="266"/>
    </location>
    <ligand>
        <name>K(+)</name>
        <dbReference type="ChEBI" id="CHEBI:29103"/>
    </ligand>
</feature>
<keyword evidence="10 12" id="KW-0630">Potassium</keyword>
<keyword evidence="8 12" id="KW-0067">ATP-binding</keyword>
<comment type="caution">
    <text evidence="12">Lacks conserved residue(s) required for the propagation of feature annotation.</text>
</comment>
<comment type="subcellular location">
    <subcellularLocation>
        <location evidence="12">Cytoplasm</location>
    </subcellularLocation>
</comment>
<evidence type="ECO:0000313" key="15">
    <source>
        <dbReference type="Proteomes" id="UP000007947"/>
    </source>
</evidence>
<evidence type="ECO:0000256" key="12">
    <source>
        <dbReference type="HAMAP-Rule" id="MF_01987"/>
    </source>
</evidence>
<gene>
    <name evidence="12 14" type="primary">rbsK</name>
    <name evidence="14" type="ordered locus">MLP_38860</name>
</gene>
<dbReference type="GO" id="GO:0005524">
    <property type="term" value="F:ATP binding"/>
    <property type="evidence" value="ECO:0007669"/>
    <property type="project" value="UniProtKB-UniRule"/>
</dbReference>
<comment type="subunit">
    <text evidence="12">Homodimer.</text>
</comment>
<comment type="function">
    <text evidence="12">Catalyzes the phosphorylation of ribose at O-5 in a reaction requiring ATP and magnesium. The resulting D-ribose-5-phosphate can then be used either for sythesis of nucleotides, histidine, and tryptophan, or as a component of the pentose phosphate pathway.</text>
</comment>
<feature type="binding site" evidence="12">
    <location>
        <begin position="232"/>
        <end position="233"/>
    </location>
    <ligand>
        <name>ATP</name>
        <dbReference type="ChEBI" id="CHEBI:30616"/>
    </ligand>
</feature>
<feature type="active site" description="Proton acceptor" evidence="12">
    <location>
        <position position="233"/>
    </location>
</feature>